<dbReference type="SUPFAM" id="SSF50475">
    <property type="entry name" value="FMN-binding split barrel"/>
    <property type="match status" value="1"/>
</dbReference>
<dbReference type="EMBL" id="SZYD01000010">
    <property type="protein sequence ID" value="KAD4982754.1"/>
    <property type="molecule type" value="Genomic_DNA"/>
</dbReference>
<organism evidence="1 2">
    <name type="scientific">Mikania micrantha</name>
    <name type="common">bitter vine</name>
    <dbReference type="NCBI Taxonomy" id="192012"/>
    <lineage>
        <taxon>Eukaryota</taxon>
        <taxon>Viridiplantae</taxon>
        <taxon>Streptophyta</taxon>
        <taxon>Embryophyta</taxon>
        <taxon>Tracheophyta</taxon>
        <taxon>Spermatophyta</taxon>
        <taxon>Magnoliopsida</taxon>
        <taxon>eudicotyledons</taxon>
        <taxon>Gunneridae</taxon>
        <taxon>Pentapetalae</taxon>
        <taxon>asterids</taxon>
        <taxon>campanulids</taxon>
        <taxon>Asterales</taxon>
        <taxon>Asteraceae</taxon>
        <taxon>Asteroideae</taxon>
        <taxon>Heliantheae alliance</taxon>
        <taxon>Eupatorieae</taxon>
        <taxon>Mikania</taxon>
    </lineage>
</organism>
<keyword evidence="2" id="KW-1185">Reference proteome</keyword>
<accession>A0A5N6NPJ1</accession>
<dbReference type="AlphaFoldDB" id="A0A5N6NPJ1"/>
<evidence type="ECO:0000313" key="1">
    <source>
        <dbReference type="EMBL" id="KAD4982754.1"/>
    </source>
</evidence>
<proteinExistence type="predicted"/>
<dbReference type="Proteomes" id="UP000326396">
    <property type="component" value="Linkage Group LG18"/>
</dbReference>
<name>A0A5N6NPJ1_9ASTR</name>
<comment type="caution">
    <text evidence="1">The sequence shown here is derived from an EMBL/GenBank/DDBJ whole genome shotgun (WGS) entry which is preliminary data.</text>
</comment>
<sequence>METSSQFTSGQFSPQTLILFSTRDFKIRRTKSKLNQIAGVTRDSWEQFRINGPVDVIDGSNQGSMKLQVRTPSLSDQPTQVPSPLDPSACPAEAFCLLVLDPHQVDYLNLKNNERISFSRKIVNDEISWNPEKVNP</sequence>
<reference evidence="1 2" key="1">
    <citation type="submission" date="2019-05" db="EMBL/GenBank/DDBJ databases">
        <title>Mikania micrantha, genome provides insights into the molecular mechanism of rapid growth.</title>
        <authorList>
            <person name="Liu B."/>
        </authorList>
    </citation>
    <scope>NUCLEOTIDE SEQUENCE [LARGE SCALE GENOMIC DNA]</scope>
    <source>
        <strain evidence="1">NLD-2019</strain>
        <tissue evidence="1">Leaf</tissue>
    </source>
</reference>
<protein>
    <submittedName>
        <fullName evidence="1">Uncharacterized protein</fullName>
    </submittedName>
</protein>
<dbReference type="InterPro" id="IPR012349">
    <property type="entry name" value="Split_barrel_FMN-bd"/>
</dbReference>
<dbReference type="Gene3D" id="2.30.110.10">
    <property type="entry name" value="Electron Transport, Fmn-binding Protein, Chain A"/>
    <property type="match status" value="1"/>
</dbReference>
<evidence type="ECO:0000313" key="2">
    <source>
        <dbReference type="Proteomes" id="UP000326396"/>
    </source>
</evidence>
<dbReference type="OrthoDB" id="434253at2759"/>
<gene>
    <name evidence="1" type="ORF">E3N88_19425</name>
</gene>
<dbReference type="UniPathway" id="UPA01068">
    <property type="reaction ID" value="UER00304"/>
</dbReference>